<sequence length="71" mass="7742">MAADDADFVTFVAIASETDDLPLGAVQEHWDRDALARLQPEIEEAEQWASSVAADACRSLIAKFGEHKPNT</sequence>
<evidence type="ECO:0000313" key="1">
    <source>
        <dbReference type="EMBL" id="MCD2515246.1"/>
    </source>
</evidence>
<protein>
    <submittedName>
        <fullName evidence="1">Uncharacterized protein</fullName>
    </submittedName>
</protein>
<reference evidence="1" key="1">
    <citation type="submission" date="2021-11" db="EMBL/GenBank/DDBJ databases">
        <title>The complete genome of Massilia sp sp. G4R7.</title>
        <authorList>
            <person name="Liu L."/>
            <person name="Yue J."/>
            <person name="Yuan J."/>
            <person name="Yang F."/>
            <person name="Li L."/>
        </authorList>
    </citation>
    <scope>NUCLEOTIDE SEQUENCE</scope>
    <source>
        <strain evidence="1">G4R7</strain>
    </source>
</reference>
<accession>A0ABS8Q0G6</accession>
<name>A0ABS8Q0G6_9BURK</name>
<proteinExistence type="predicted"/>
<organism evidence="1 2">
    <name type="scientific">Massilia phyllostachyos</name>
    <dbReference type="NCBI Taxonomy" id="2898585"/>
    <lineage>
        <taxon>Bacteria</taxon>
        <taxon>Pseudomonadati</taxon>
        <taxon>Pseudomonadota</taxon>
        <taxon>Betaproteobacteria</taxon>
        <taxon>Burkholderiales</taxon>
        <taxon>Oxalobacteraceae</taxon>
        <taxon>Telluria group</taxon>
        <taxon>Massilia</taxon>
    </lineage>
</organism>
<dbReference type="RefSeq" id="WP_231056562.1">
    <property type="nucleotide sequence ID" value="NZ_JAJNOC010000001.1"/>
</dbReference>
<evidence type="ECO:0000313" key="2">
    <source>
        <dbReference type="Proteomes" id="UP001179361"/>
    </source>
</evidence>
<comment type="caution">
    <text evidence="1">The sequence shown here is derived from an EMBL/GenBank/DDBJ whole genome shotgun (WGS) entry which is preliminary data.</text>
</comment>
<gene>
    <name evidence="1" type="ORF">LQ564_02845</name>
</gene>
<dbReference type="Proteomes" id="UP001179361">
    <property type="component" value="Unassembled WGS sequence"/>
</dbReference>
<dbReference type="EMBL" id="JAJNOC010000001">
    <property type="protein sequence ID" value="MCD2515246.1"/>
    <property type="molecule type" value="Genomic_DNA"/>
</dbReference>
<keyword evidence="2" id="KW-1185">Reference proteome</keyword>